<evidence type="ECO:0000313" key="2">
    <source>
        <dbReference type="Proteomes" id="UP000297777"/>
    </source>
</evidence>
<name>A0A4Z1E5J6_9HELO</name>
<dbReference type="Proteomes" id="UP000297777">
    <property type="component" value="Unassembled WGS sequence"/>
</dbReference>
<protein>
    <submittedName>
        <fullName evidence="1">Uncharacterized protein</fullName>
    </submittedName>
</protein>
<dbReference type="EMBL" id="PQXH01000294">
    <property type="protein sequence ID" value="TGO07286.1"/>
    <property type="molecule type" value="Genomic_DNA"/>
</dbReference>
<dbReference type="AlphaFoldDB" id="A0A4Z1E5J6"/>
<comment type="caution">
    <text evidence="1">The sequence shown here is derived from an EMBL/GenBank/DDBJ whole genome shotgun (WGS) entry which is preliminary data.</text>
</comment>
<proteinExistence type="predicted"/>
<accession>A0A4Z1E5J6</accession>
<keyword evidence="2" id="KW-1185">Reference proteome</keyword>
<evidence type="ECO:0000313" key="1">
    <source>
        <dbReference type="EMBL" id="TGO07286.1"/>
    </source>
</evidence>
<organism evidence="1 2">
    <name type="scientific">Botrytis tulipae</name>
    <dbReference type="NCBI Taxonomy" id="87230"/>
    <lineage>
        <taxon>Eukaryota</taxon>
        <taxon>Fungi</taxon>
        <taxon>Dikarya</taxon>
        <taxon>Ascomycota</taxon>
        <taxon>Pezizomycotina</taxon>
        <taxon>Leotiomycetes</taxon>
        <taxon>Helotiales</taxon>
        <taxon>Sclerotiniaceae</taxon>
        <taxon>Botrytis</taxon>
    </lineage>
</organism>
<reference evidence="1 2" key="1">
    <citation type="submission" date="2017-12" db="EMBL/GenBank/DDBJ databases">
        <title>Comparative genomics of Botrytis spp.</title>
        <authorList>
            <person name="Valero-Jimenez C.A."/>
            <person name="Tapia P."/>
            <person name="Veloso J."/>
            <person name="Silva-Moreno E."/>
            <person name="Staats M."/>
            <person name="Valdes J.H."/>
            <person name="Van Kan J.A.L."/>
        </authorList>
    </citation>
    <scope>NUCLEOTIDE SEQUENCE [LARGE SCALE GENOMIC DNA]</scope>
    <source>
        <strain evidence="1 2">Bt9001</strain>
    </source>
</reference>
<sequence>MDRQIVPIALINQRVQPGKETKAVDTAPPLWHIWALPSAATNTAEVAGEPGRSHSVRALAMSKIVVKKRKTPSKIDGRSDFECSRGDKSPIAMVAARSSAAVAMVARVRNAAYRGSVHKTSRANLSRHSTTMVT</sequence>
<gene>
    <name evidence="1" type="ORF">BTUL_0296g00020</name>
</gene>